<protein>
    <submittedName>
        <fullName evidence="2">Nucleotide pyrophosphohydrolase</fullName>
    </submittedName>
</protein>
<dbReference type="EMBL" id="VLXZ01000003">
    <property type="protein sequence ID" value="TSB47224.1"/>
    <property type="molecule type" value="Genomic_DNA"/>
</dbReference>
<evidence type="ECO:0000259" key="1">
    <source>
        <dbReference type="Pfam" id="PF03819"/>
    </source>
</evidence>
<keyword evidence="3" id="KW-1185">Reference proteome</keyword>
<sequence length="292" mass="33436">MSYTSLQTIRDYQELVDQSIRHLGGYWRTLSGMARVTEEIGELAELLLVEEANDEDVGGELADVFIITTCLANQFACDLTSEYKKLGLSTEVQYIIHEQNDLPTAVNFQRLVQTTGQLARLLNHYDGDKKLKVTEKQMSVCSVIALVHQQLYTFAASLHTNVFDHVERTLKKNLERDRHRFALTSDPITEPTVERYLQLKTHSSSVFQQGSRYWGAKPWDVTQTLQENMERFSGSLRRFTVCSRIEGLDGFIIEAPKQALTQVELQTYVDSASLKITQVESRETVYFLLRVE</sequence>
<keyword evidence="2" id="KW-0378">Hydrolase</keyword>
<gene>
    <name evidence="2" type="ORF">FN960_05645</name>
</gene>
<proteinExistence type="predicted"/>
<dbReference type="InterPro" id="IPR047046">
    <property type="entry name" value="YpjD/YvdC"/>
</dbReference>
<name>A0A554A0J8_9BACI</name>
<evidence type="ECO:0000313" key="2">
    <source>
        <dbReference type="EMBL" id="TSB47224.1"/>
    </source>
</evidence>
<dbReference type="RefSeq" id="WP_143847724.1">
    <property type="nucleotide sequence ID" value="NZ_VLXZ01000003.1"/>
</dbReference>
<dbReference type="PANTHER" id="PTHR42692:SF1">
    <property type="entry name" value="NUCLEOTIDE PYROPHOSPHOHYDROLASE"/>
    <property type="match status" value="1"/>
</dbReference>
<reference evidence="2 3" key="1">
    <citation type="submission" date="2019-07" db="EMBL/GenBank/DDBJ databases">
        <authorList>
            <person name="Park Y.J."/>
            <person name="Jeong S.E."/>
            <person name="Jung H.S."/>
        </authorList>
    </citation>
    <scope>NUCLEOTIDE SEQUENCE [LARGE SCALE GENOMIC DNA]</scope>
    <source>
        <strain evidence="3">P16(2019)</strain>
    </source>
</reference>
<comment type="caution">
    <text evidence="2">The sequence shown here is derived from an EMBL/GenBank/DDBJ whole genome shotgun (WGS) entry which is preliminary data.</text>
</comment>
<dbReference type="OrthoDB" id="9807397at2"/>
<accession>A0A554A0J8</accession>
<dbReference type="Pfam" id="PF03819">
    <property type="entry name" value="MazG"/>
    <property type="match status" value="1"/>
</dbReference>
<dbReference type="Gene3D" id="1.10.287.1080">
    <property type="entry name" value="MazG-like"/>
    <property type="match status" value="2"/>
</dbReference>
<dbReference type="GO" id="GO:0016787">
    <property type="term" value="F:hydrolase activity"/>
    <property type="evidence" value="ECO:0007669"/>
    <property type="project" value="UniProtKB-KW"/>
</dbReference>
<dbReference type="PANTHER" id="PTHR42692">
    <property type="entry name" value="NUCLEOTIDE PYROPHOSPHOHYDROLASE"/>
    <property type="match status" value="1"/>
</dbReference>
<organism evidence="2 3">
    <name type="scientific">Alkalicoccobacillus porphyridii</name>
    <dbReference type="NCBI Taxonomy" id="2597270"/>
    <lineage>
        <taxon>Bacteria</taxon>
        <taxon>Bacillati</taxon>
        <taxon>Bacillota</taxon>
        <taxon>Bacilli</taxon>
        <taxon>Bacillales</taxon>
        <taxon>Bacillaceae</taxon>
        <taxon>Alkalicoccobacillus</taxon>
    </lineage>
</organism>
<feature type="domain" description="NTP pyrophosphohydrolase MazG-like" evidence="1">
    <location>
        <begin position="31"/>
        <end position="74"/>
    </location>
</feature>
<dbReference type="InterPro" id="IPR004518">
    <property type="entry name" value="MazG-like_dom"/>
</dbReference>
<dbReference type="Proteomes" id="UP000318521">
    <property type="component" value="Unassembled WGS sequence"/>
</dbReference>
<dbReference type="SUPFAM" id="SSF101386">
    <property type="entry name" value="all-alpha NTP pyrophosphatases"/>
    <property type="match status" value="1"/>
</dbReference>
<dbReference type="AlphaFoldDB" id="A0A554A0J8"/>
<evidence type="ECO:0000313" key="3">
    <source>
        <dbReference type="Proteomes" id="UP000318521"/>
    </source>
</evidence>